<dbReference type="SMART" id="SM00353">
    <property type="entry name" value="HLH"/>
    <property type="match status" value="1"/>
</dbReference>
<dbReference type="GO" id="GO:0045944">
    <property type="term" value="P:positive regulation of transcription by RNA polymerase II"/>
    <property type="evidence" value="ECO:0007669"/>
    <property type="project" value="TreeGrafter"/>
</dbReference>
<keyword evidence="12" id="KW-0539">Nucleus</keyword>
<protein>
    <recommendedName>
        <fullName evidence="15">Nuclear receptor coactivator 3</fullName>
        <ecNumber evidence="3">2.3.1.48</ecNumber>
    </recommendedName>
</protein>
<dbReference type="InterPro" id="IPR010011">
    <property type="entry name" value="NCO_DUF1518"/>
</dbReference>
<dbReference type="SUPFAM" id="SSF55785">
    <property type="entry name" value="PYP-like sensor domain (PAS domain)"/>
    <property type="match status" value="1"/>
</dbReference>
<dbReference type="Gene3D" id="4.10.280.10">
    <property type="entry name" value="Helix-loop-helix DNA-binding domain"/>
    <property type="match status" value="1"/>
</dbReference>
<dbReference type="Gene3D" id="3.30.450.20">
    <property type="entry name" value="PAS domain"/>
    <property type="match status" value="2"/>
</dbReference>
<keyword evidence="9" id="KW-0805">Transcription regulation</keyword>
<dbReference type="PANTHER" id="PTHR10684">
    <property type="entry name" value="NUCLEAR RECEPTOR COACTIVATOR"/>
    <property type="match status" value="1"/>
</dbReference>
<dbReference type="Pfam" id="PF08832">
    <property type="entry name" value="SRC-1"/>
    <property type="match status" value="1"/>
</dbReference>
<dbReference type="InterPro" id="IPR056193">
    <property type="entry name" value="bHLH_NCOA1-3"/>
</dbReference>
<dbReference type="Pfam" id="PF16665">
    <property type="entry name" value="NCOA_u2"/>
    <property type="match status" value="1"/>
</dbReference>
<dbReference type="Proteomes" id="UP000265080">
    <property type="component" value="Chromosome 6"/>
</dbReference>
<feature type="compositionally biased region" description="Low complexity" evidence="16">
    <location>
        <begin position="656"/>
        <end position="667"/>
    </location>
</feature>
<dbReference type="SMART" id="SM00091">
    <property type="entry name" value="PAS"/>
    <property type="match status" value="1"/>
</dbReference>
<dbReference type="FunFam" id="4.10.280.10:FF:000008">
    <property type="entry name" value="Nuclear receptor coactivator"/>
    <property type="match status" value="1"/>
</dbReference>
<dbReference type="STRING" id="161767.ENSAPEP00000033843"/>
<evidence type="ECO:0000256" key="12">
    <source>
        <dbReference type="ARBA" id="ARBA00023242"/>
    </source>
</evidence>
<dbReference type="Pfam" id="PF08815">
    <property type="entry name" value="Nuc_rec_co-act"/>
    <property type="match status" value="1"/>
</dbReference>
<evidence type="ECO:0000256" key="7">
    <source>
        <dbReference type="ARBA" id="ARBA00022737"/>
    </source>
</evidence>
<evidence type="ECO:0000256" key="5">
    <source>
        <dbReference type="ARBA" id="ARBA00022553"/>
    </source>
</evidence>
<keyword evidence="5" id="KW-0597">Phosphoprotein</keyword>
<feature type="region of interest" description="Disordered" evidence="16">
    <location>
        <begin position="1177"/>
        <end position="1252"/>
    </location>
</feature>
<feature type="domain" description="PAS" evidence="17">
    <location>
        <begin position="114"/>
        <end position="177"/>
    </location>
</feature>
<feature type="compositionally biased region" description="Low complexity" evidence="16">
    <location>
        <begin position="723"/>
        <end position="760"/>
    </location>
</feature>
<keyword evidence="13" id="KW-0012">Acyltransferase</keyword>
<evidence type="ECO:0000256" key="11">
    <source>
        <dbReference type="ARBA" id="ARBA00023163"/>
    </source>
</evidence>
<dbReference type="GO" id="GO:0003713">
    <property type="term" value="F:transcription coactivator activity"/>
    <property type="evidence" value="ECO:0007669"/>
    <property type="project" value="InterPro"/>
</dbReference>
<dbReference type="InterPro" id="IPR036638">
    <property type="entry name" value="HLH_DNA-bd_sf"/>
</dbReference>
<feature type="compositionally biased region" description="Basic and acidic residues" evidence="16">
    <location>
        <begin position="822"/>
        <end position="837"/>
    </location>
</feature>
<dbReference type="GO" id="GO:0030500">
    <property type="term" value="P:regulation of bone mineralization"/>
    <property type="evidence" value="ECO:0007669"/>
    <property type="project" value="Ensembl"/>
</dbReference>
<keyword evidence="20" id="KW-1185">Reference proteome</keyword>
<comment type="catalytic activity">
    <reaction evidence="14">
        <text>L-lysyl-[protein] + acetyl-CoA = N(6)-acetyl-L-lysyl-[protein] + CoA + H(+)</text>
        <dbReference type="Rhea" id="RHEA:45948"/>
        <dbReference type="Rhea" id="RHEA-COMP:9752"/>
        <dbReference type="Rhea" id="RHEA-COMP:10731"/>
        <dbReference type="ChEBI" id="CHEBI:15378"/>
        <dbReference type="ChEBI" id="CHEBI:29969"/>
        <dbReference type="ChEBI" id="CHEBI:57287"/>
        <dbReference type="ChEBI" id="CHEBI:57288"/>
        <dbReference type="ChEBI" id="CHEBI:61930"/>
        <dbReference type="EC" id="2.3.1.48"/>
    </reaction>
</comment>
<feature type="compositionally biased region" description="Polar residues" evidence="16">
    <location>
        <begin position="618"/>
        <end position="627"/>
    </location>
</feature>
<feature type="compositionally biased region" description="Pro residues" evidence="16">
    <location>
        <begin position="604"/>
        <end position="613"/>
    </location>
</feature>
<evidence type="ECO:0000259" key="18">
    <source>
        <dbReference type="PROSITE" id="PS50888"/>
    </source>
</evidence>
<dbReference type="InterPro" id="IPR056194">
    <property type="entry name" value="NCOA3_bHLH"/>
</dbReference>
<organism evidence="19 20">
    <name type="scientific">Amphiprion percula</name>
    <name type="common">Orange clownfish</name>
    <name type="synonym">Lutjanus percula</name>
    <dbReference type="NCBI Taxonomy" id="161767"/>
    <lineage>
        <taxon>Eukaryota</taxon>
        <taxon>Metazoa</taxon>
        <taxon>Chordata</taxon>
        <taxon>Craniata</taxon>
        <taxon>Vertebrata</taxon>
        <taxon>Euteleostomi</taxon>
        <taxon>Actinopterygii</taxon>
        <taxon>Neopterygii</taxon>
        <taxon>Teleostei</taxon>
        <taxon>Neoteleostei</taxon>
        <taxon>Acanthomorphata</taxon>
        <taxon>Ovalentaria</taxon>
        <taxon>Pomacentridae</taxon>
        <taxon>Amphiprion</taxon>
    </lineage>
</organism>
<evidence type="ECO:0000256" key="8">
    <source>
        <dbReference type="ARBA" id="ARBA00022990"/>
    </source>
</evidence>
<dbReference type="InterPro" id="IPR037077">
    <property type="entry name" value="Nuc_rcpt_coact_Ncoa_int_sf"/>
</dbReference>
<dbReference type="PROSITE" id="PS50888">
    <property type="entry name" value="BHLH"/>
    <property type="match status" value="1"/>
</dbReference>
<comment type="subcellular location">
    <subcellularLocation>
        <location evidence="1">Cytoplasm</location>
    </subcellularLocation>
</comment>
<dbReference type="EC" id="2.3.1.48" evidence="3"/>
<feature type="compositionally biased region" description="Low complexity" evidence="16">
    <location>
        <begin position="584"/>
        <end position="593"/>
    </location>
</feature>
<keyword evidence="11" id="KW-0804">Transcription</keyword>
<feature type="region of interest" description="Disordered" evidence="16">
    <location>
        <begin position="493"/>
        <end position="890"/>
    </location>
</feature>
<dbReference type="InterPro" id="IPR014935">
    <property type="entry name" value="SRC/p160_LXXLL"/>
</dbReference>
<dbReference type="InterPro" id="IPR009110">
    <property type="entry name" value="Nuc_rcpt_coact"/>
</dbReference>
<evidence type="ECO:0000256" key="6">
    <source>
        <dbReference type="ARBA" id="ARBA00022679"/>
    </source>
</evidence>
<sequence>MSGVGDNSLEPLCSDRKRKLSTCDTPGLGCDKRRREQESKYIEELAELISANLSNIDSFNVKPDKCAILKETVRQIRQIKEQGKSSCSDDDVQKADVSSTGQGVIDKDHLGPLLLQALDGFLFVVNREGSIVFVSDNVTQYLQYKQEELINTSVYNIIHDEDREEFHKNLPKSNAPNGAPWSGEAPGQKSHTFNCRMLVNFVHGQSHGLSEERPGGQRYETMQCFALTQPRAMMEEGDDLQSCMICVARRITAVERTERFSTRHELSGKLIEIEQQSSLHTTMRPGYEDLVRRCMQMFLNRSEGQPWSFKRHYQDAFHNGHAETPLYRFSLADGTPVTAQTRSDLCRNPNTNEPHSFLSTHLLQREHNGYRGNQGGGMRPQNMGVNNPNQQMNMGPGGGMCMNRGYGMAEQGNMQQRGGPPYTGGNRMNPMNQMNQMNPMHQMNPVHQMNQMNSMHQMNSMGQMNQMNQMNSMHQMNSMNQMGSMNQMNQVGHHSMHQQQQQHQHQQMGQFHGSGGGPGGGGYGMGMTSPPQASPGISGPPHNVMGSPRVRGSPKTSASPFSPGGMNSPLSSTNAGNSGGGGTSFSSSSLNALQAISEGVGNPMPSPLTSPPPHKLDNSPSINSTNQAAGGPCKPAPPAYSDSKSPGSSLGAGGEQQSQQPPHTPTSEGPPDKPDSQASREAGLGGGESSRRVPDSKYHKKLLQLLTSPTDELVPPNHPPSSGPSSTPEAKDGTAGVTSPSSSTGVSSSTSGNHGSVSSSGGTGHLQSQSLQEKHKILHKLLQNGNTPDEVARITAEATGKSSLDSGAPEPGPAAAGGVRGSESKQEQNSSKKEKARALLQYLLNKDDSKEVGDVKPKLEDLDGRGAQGPGVTSSNPHCMDGKVKLEPSDETETLETILGVPRNNSGFYPEPDSRAGKEVGNKQGAISDSLHDGERGPVLPAQRGAYHRALSMDAKPMGGEGAVGGGLATRRNVPCPTLVKQEMIDAPLRPGPMPNGFHGGMGVCPPRANPTRGMVRGMGIHQRPPMAGPGEWGMPRSGSSAVAGPGNPGMIRSGPVGGPMINRSNSAPGNTRSMLQQQLMDMGPSEANMGVSPFGGHGPPPQSPSWPDSAMGMDRQQSNTNREPFAHPLDELLGPLTNSEGPSDERALLDQLDSLLNTADVIALQEIDRALGIPEIVRQPPGPEGHQQGQDQGQGQCPPSEPFPGPDSSIGMDQKPMYGQGYPGPPGPPSMGMQPSYGGNTMQGQSPGGFNPMMNQMGQTGGFPGMAGMGGMSNPRANMTRPRMMTATKPLRLQLQQRLQGQQFMNQTRQGIKMENAPGGNPAMRPGMQPGMQPAGMSGQPGFPNVQMMAQRNREMMTMQMRRQRMMMLMQQQGGQGQGAAGGFSPPPNVTAPGGMDSPMGGPPMNQPGQQGFNYGGNYGMNQQGDSSFMAPGSSPPGNMIPGRMGGPPQNTMMPGMQGNPQGGHIYPSGEIKGWPQGGMPRNNSYPQQQFPQQGSQGHFGPMMMNNSMGGPGPVSGAGAGQMAQMQGQMQGQMGMNPMGMGRIPMGPDQKYC</sequence>
<dbReference type="InterPro" id="IPR000014">
    <property type="entry name" value="PAS"/>
</dbReference>
<dbReference type="InterPro" id="IPR035965">
    <property type="entry name" value="PAS-like_dom_sf"/>
</dbReference>
<keyword evidence="10" id="KW-0010">Activator</keyword>
<dbReference type="PANTHER" id="PTHR10684:SF3">
    <property type="entry name" value="NUCLEAR RECEPTOR COACTIVATOR 3"/>
    <property type="match status" value="1"/>
</dbReference>
<feature type="compositionally biased region" description="Low complexity" evidence="16">
    <location>
        <begin position="807"/>
        <end position="817"/>
    </location>
</feature>
<evidence type="ECO:0000256" key="16">
    <source>
        <dbReference type="SAM" id="MobiDB-lite"/>
    </source>
</evidence>
<accession>A0A3P8UE60</accession>
<dbReference type="GO" id="GO:0005634">
    <property type="term" value="C:nucleus"/>
    <property type="evidence" value="ECO:0007669"/>
    <property type="project" value="InterPro"/>
</dbReference>
<evidence type="ECO:0000256" key="13">
    <source>
        <dbReference type="ARBA" id="ARBA00023315"/>
    </source>
</evidence>
<name>A0A3P8UE60_AMPPE</name>
<keyword evidence="8" id="KW-0007">Acetylation</keyword>
<dbReference type="InterPro" id="IPR032565">
    <property type="entry name" value="NCOA2/3_DUF4927"/>
</dbReference>
<evidence type="ECO:0000256" key="3">
    <source>
        <dbReference type="ARBA" id="ARBA00013184"/>
    </source>
</evidence>
<dbReference type="SMART" id="SM01151">
    <property type="entry name" value="DUF1518"/>
    <property type="match status" value="1"/>
</dbReference>
<dbReference type="InterPro" id="IPR017426">
    <property type="entry name" value="Nuclear_rcpt_coactivator"/>
</dbReference>
<dbReference type="GO" id="GO:0016922">
    <property type="term" value="F:nuclear receptor binding"/>
    <property type="evidence" value="ECO:0007669"/>
    <property type="project" value="InterPro"/>
</dbReference>
<evidence type="ECO:0000313" key="19">
    <source>
        <dbReference type="Ensembl" id="ENSAPEP00000033843.1"/>
    </source>
</evidence>
<feature type="compositionally biased region" description="Gly residues" evidence="16">
    <location>
        <begin position="512"/>
        <end position="525"/>
    </location>
</feature>
<dbReference type="SUPFAM" id="SSF69125">
    <property type="entry name" value="Nuclear receptor coactivator interlocking domain"/>
    <property type="match status" value="1"/>
</dbReference>
<dbReference type="Pfam" id="PF16279">
    <property type="entry name" value="DUF4927"/>
    <property type="match status" value="1"/>
</dbReference>
<dbReference type="GO" id="GO:0061733">
    <property type="term" value="F:protein-lysine-acetyltransferase activity"/>
    <property type="evidence" value="ECO:0007669"/>
    <property type="project" value="UniProtKB-EC"/>
</dbReference>
<evidence type="ECO:0000256" key="2">
    <source>
        <dbReference type="ARBA" id="ARBA00009933"/>
    </source>
</evidence>
<reference evidence="19" key="3">
    <citation type="submission" date="2025-09" db="UniProtKB">
        <authorList>
            <consortium name="Ensembl"/>
        </authorList>
    </citation>
    <scope>IDENTIFICATION</scope>
</reference>
<evidence type="ECO:0000256" key="14">
    <source>
        <dbReference type="ARBA" id="ARBA00048017"/>
    </source>
</evidence>
<reference evidence="19" key="2">
    <citation type="submission" date="2025-08" db="UniProtKB">
        <authorList>
            <consortium name="Ensembl"/>
        </authorList>
    </citation>
    <scope>IDENTIFICATION</scope>
</reference>
<evidence type="ECO:0000259" key="17">
    <source>
        <dbReference type="PROSITE" id="PS50112"/>
    </source>
</evidence>
<reference evidence="19 20" key="1">
    <citation type="submission" date="2018-03" db="EMBL/GenBank/DDBJ databases">
        <title>Finding Nemo's genes: A chromosome-scale reference assembly of the genome of the orange clownfish Amphiprion percula.</title>
        <authorList>
            <person name="Lehmann R."/>
        </authorList>
    </citation>
    <scope>NUCLEOTIDE SEQUENCE</scope>
</reference>
<proteinExistence type="inferred from homology"/>
<dbReference type="GO" id="GO:0046983">
    <property type="term" value="F:protein dimerization activity"/>
    <property type="evidence" value="ECO:0007669"/>
    <property type="project" value="InterPro"/>
</dbReference>
<feature type="compositionally biased region" description="Low complexity" evidence="16">
    <location>
        <begin position="1185"/>
        <end position="1199"/>
    </location>
</feature>
<dbReference type="Gene3D" id="6.10.140.410">
    <property type="match status" value="1"/>
</dbReference>
<dbReference type="GO" id="GO:0005737">
    <property type="term" value="C:cytoplasm"/>
    <property type="evidence" value="ECO:0007669"/>
    <property type="project" value="UniProtKB-SubCell"/>
</dbReference>
<dbReference type="Pfam" id="PF23172">
    <property type="entry name" value="bHLH_NCOA"/>
    <property type="match status" value="1"/>
</dbReference>
<dbReference type="FunFam" id="3.30.450.20:FF:000008">
    <property type="entry name" value="Nuclear receptor coactivator"/>
    <property type="match status" value="1"/>
</dbReference>
<evidence type="ECO:0000256" key="4">
    <source>
        <dbReference type="ARBA" id="ARBA00022490"/>
    </source>
</evidence>
<dbReference type="InterPro" id="IPR011598">
    <property type="entry name" value="bHLH_dom"/>
</dbReference>
<dbReference type="GO" id="GO:0032870">
    <property type="term" value="P:cellular response to hormone stimulus"/>
    <property type="evidence" value="ECO:0007669"/>
    <property type="project" value="TreeGrafter"/>
</dbReference>
<feature type="domain" description="BHLH" evidence="18">
    <location>
        <begin position="22"/>
        <end position="79"/>
    </location>
</feature>
<comment type="similarity">
    <text evidence="2">Belongs to the SRC/p160 nuclear receptor coactivator family.</text>
</comment>
<evidence type="ECO:0000256" key="9">
    <source>
        <dbReference type="ARBA" id="ARBA00023015"/>
    </source>
</evidence>
<dbReference type="PROSITE" id="PS50112">
    <property type="entry name" value="PAS"/>
    <property type="match status" value="1"/>
</dbReference>
<keyword evidence="6" id="KW-0808">Transferase</keyword>
<dbReference type="Pfam" id="PF00989">
    <property type="entry name" value="PAS"/>
    <property type="match status" value="1"/>
</dbReference>
<dbReference type="Pfam" id="PF14598">
    <property type="entry name" value="PAS_11"/>
    <property type="match status" value="1"/>
</dbReference>
<keyword evidence="7" id="KW-0677">Repeat</keyword>
<dbReference type="InterPro" id="IPR013767">
    <property type="entry name" value="PAS_fold"/>
</dbReference>
<dbReference type="CDD" id="cd18949">
    <property type="entry name" value="bHLH-PAS_NCoA3_SRC3"/>
    <property type="match status" value="1"/>
</dbReference>
<evidence type="ECO:0000313" key="20">
    <source>
        <dbReference type="Proteomes" id="UP000265080"/>
    </source>
</evidence>
<evidence type="ECO:0000256" key="10">
    <source>
        <dbReference type="ARBA" id="ARBA00023159"/>
    </source>
</evidence>
<dbReference type="GeneTree" id="ENSGT00950000183021"/>
<feature type="compositionally biased region" description="Low complexity" evidence="16">
    <location>
        <begin position="1231"/>
        <end position="1240"/>
    </location>
</feature>
<evidence type="ECO:0000256" key="1">
    <source>
        <dbReference type="ARBA" id="ARBA00004496"/>
    </source>
</evidence>
<dbReference type="CDD" id="cd00130">
    <property type="entry name" value="PAS"/>
    <property type="match status" value="1"/>
</dbReference>
<keyword evidence="4" id="KW-0963">Cytoplasm</keyword>
<feature type="region of interest" description="Disordered" evidence="16">
    <location>
        <begin position="1089"/>
        <end position="1145"/>
    </location>
</feature>
<dbReference type="OMA" id="PELVNQX"/>
<dbReference type="SUPFAM" id="SSF47459">
    <property type="entry name" value="HLH, helix-loop-helix DNA-binding domain"/>
    <property type="match status" value="1"/>
</dbReference>
<feature type="compositionally biased region" description="Basic and acidic residues" evidence="16">
    <location>
        <begin position="845"/>
        <end position="864"/>
    </location>
</feature>
<evidence type="ECO:0000256" key="15">
    <source>
        <dbReference type="ARBA" id="ARBA00067176"/>
    </source>
</evidence>
<dbReference type="InterPro" id="IPR014920">
    <property type="entry name" value="Nuc_rcpt_coact_Ncoa-typ"/>
</dbReference>
<dbReference type="FunFam" id="3.30.450.20:FF:000027">
    <property type="entry name" value="Nuclear receptor coactivator 3"/>
    <property type="match status" value="1"/>
</dbReference>
<dbReference type="Ensembl" id="ENSAPET00000034729.1">
    <property type="protein sequence ID" value="ENSAPEP00000033843.1"/>
    <property type="gene ID" value="ENSAPEG00000024040.1"/>
</dbReference>
<feature type="compositionally biased region" description="Low complexity" evidence="16">
    <location>
        <begin position="493"/>
        <end position="511"/>
    </location>
</feature>